<dbReference type="EMBL" id="JAGQHR010000053">
    <property type="protein sequence ID" value="MCA9726659.1"/>
    <property type="molecule type" value="Genomic_DNA"/>
</dbReference>
<protein>
    <submittedName>
        <fullName evidence="5">Zinc ABC transporter substrate-binding protein</fullName>
    </submittedName>
</protein>
<dbReference type="PANTHER" id="PTHR42953:SF3">
    <property type="entry name" value="HIGH-AFFINITY ZINC UPTAKE SYSTEM PROTEIN ZNUA"/>
    <property type="match status" value="1"/>
</dbReference>
<proteinExistence type="inferred from homology"/>
<comment type="caution">
    <text evidence="5">The sequence shown here is derived from an EMBL/GenBank/DDBJ whole genome shotgun (WGS) entry which is preliminary data.</text>
</comment>
<dbReference type="AlphaFoldDB" id="A0A956RPG0"/>
<evidence type="ECO:0000256" key="4">
    <source>
        <dbReference type="SAM" id="MobiDB-lite"/>
    </source>
</evidence>
<dbReference type="GO" id="GO:0030001">
    <property type="term" value="P:metal ion transport"/>
    <property type="evidence" value="ECO:0007669"/>
    <property type="project" value="InterPro"/>
</dbReference>
<keyword evidence="3" id="KW-0732">Signal</keyword>
<name>A0A956RPG0_UNCEI</name>
<dbReference type="SUPFAM" id="SSF53807">
    <property type="entry name" value="Helical backbone' metal receptor"/>
    <property type="match status" value="1"/>
</dbReference>
<reference evidence="5" key="1">
    <citation type="submission" date="2020-04" db="EMBL/GenBank/DDBJ databases">
        <authorList>
            <person name="Zhang T."/>
        </authorList>
    </citation>
    <scope>NUCLEOTIDE SEQUENCE</scope>
    <source>
        <strain evidence="5">HKST-UBA01</strain>
    </source>
</reference>
<dbReference type="GO" id="GO:0046872">
    <property type="term" value="F:metal ion binding"/>
    <property type="evidence" value="ECO:0007669"/>
    <property type="project" value="InterPro"/>
</dbReference>
<evidence type="ECO:0000256" key="3">
    <source>
        <dbReference type="ARBA" id="ARBA00022729"/>
    </source>
</evidence>
<dbReference type="Gene3D" id="3.40.50.1980">
    <property type="entry name" value="Nitrogenase molybdenum iron protein domain"/>
    <property type="match status" value="2"/>
</dbReference>
<evidence type="ECO:0000256" key="1">
    <source>
        <dbReference type="ARBA" id="ARBA00011028"/>
    </source>
</evidence>
<gene>
    <name evidence="5" type="ORF">KC729_03185</name>
</gene>
<dbReference type="InterPro" id="IPR050492">
    <property type="entry name" value="Bact_metal-bind_prot9"/>
</dbReference>
<dbReference type="Pfam" id="PF01297">
    <property type="entry name" value="ZnuA"/>
    <property type="match status" value="1"/>
</dbReference>
<evidence type="ECO:0000313" key="6">
    <source>
        <dbReference type="Proteomes" id="UP000697710"/>
    </source>
</evidence>
<evidence type="ECO:0000256" key="2">
    <source>
        <dbReference type="ARBA" id="ARBA00022448"/>
    </source>
</evidence>
<feature type="compositionally biased region" description="Low complexity" evidence="4">
    <location>
        <begin position="297"/>
        <end position="310"/>
    </location>
</feature>
<dbReference type="InterPro" id="IPR006127">
    <property type="entry name" value="ZnuA-like"/>
</dbReference>
<comment type="similarity">
    <text evidence="1">Belongs to the bacterial solute-binding protein 9 family.</text>
</comment>
<dbReference type="PANTHER" id="PTHR42953">
    <property type="entry name" value="HIGH-AFFINITY ZINC UPTAKE SYSTEM PROTEIN ZNUA-RELATED"/>
    <property type="match status" value="1"/>
</dbReference>
<reference evidence="5" key="2">
    <citation type="journal article" date="2021" name="Microbiome">
        <title>Successional dynamics and alternative stable states in a saline activated sludge microbial community over 9 years.</title>
        <authorList>
            <person name="Wang Y."/>
            <person name="Ye J."/>
            <person name="Ju F."/>
            <person name="Liu L."/>
            <person name="Boyd J.A."/>
            <person name="Deng Y."/>
            <person name="Parks D.H."/>
            <person name="Jiang X."/>
            <person name="Yin X."/>
            <person name="Woodcroft B.J."/>
            <person name="Tyson G.W."/>
            <person name="Hugenholtz P."/>
            <person name="Polz M.F."/>
            <person name="Zhang T."/>
        </authorList>
    </citation>
    <scope>NUCLEOTIDE SEQUENCE</scope>
    <source>
        <strain evidence="5">HKST-UBA01</strain>
    </source>
</reference>
<feature type="region of interest" description="Disordered" evidence="4">
    <location>
        <begin position="297"/>
        <end position="317"/>
    </location>
</feature>
<accession>A0A956RPG0</accession>
<organism evidence="5 6">
    <name type="scientific">Eiseniibacteriota bacterium</name>
    <dbReference type="NCBI Taxonomy" id="2212470"/>
    <lineage>
        <taxon>Bacteria</taxon>
        <taxon>Candidatus Eiseniibacteriota</taxon>
    </lineage>
</organism>
<keyword evidence="2" id="KW-0813">Transport</keyword>
<evidence type="ECO:0000313" key="5">
    <source>
        <dbReference type="EMBL" id="MCA9726659.1"/>
    </source>
</evidence>
<sequence length="317" mass="33628">MNQARLVTGRRFSRNTWGPKLLAALVFLVLLPYGLGNGCAPREATPEVPIVLVTIPPLEFFVRELAGDAVEVRCLLPPGADPHGYEPGVSQLRALESASLIVTVGHPALSFERAIIDRLPGAAASNVVVGFAGALDTPDPHVWLSPDRCRTLSRNLSERLSATWPSLAPTISERADSLDGAITRLDHRIRSVLSQDQGGAFLVVHDAWGPFADAYGLEQIAIEEDGHEPGPERIAAILSRARATHLGAVFVEPQFSRQSAELIASEIGAEVVVLDPLSTDWSDNLIKAAEAIAAAGTTPAPTATPQNGTTDPKSGTL</sequence>
<dbReference type="Proteomes" id="UP000697710">
    <property type="component" value="Unassembled WGS sequence"/>
</dbReference>